<organism evidence="4 5">
    <name type="scientific">Mycolicibacterium frederiksbergense</name>
    <dbReference type="NCBI Taxonomy" id="117567"/>
    <lineage>
        <taxon>Bacteria</taxon>
        <taxon>Bacillati</taxon>
        <taxon>Actinomycetota</taxon>
        <taxon>Actinomycetes</taxon>
        <taxon>Mycobacteriales</taxon>
        <taxon>Mycobacteriaceae</taxon>
        <taxon>Mycolicibacterium</taxon>
    </lineage>
</organism>
<reference evidence="4 5" key="1">
    <citation type="submission" date="2019-04" db="EMBL/GenBank/DDBJ databases">
        <title>Draft, Whole-Genome Sequence of the Anthracene-degrading Mycobacterium frederiksbergense LB501T, Isolated from a Polycyclic Aromatic Hydrocarbon (PAH)-Contaminated Soil.</title>
        <authorList>
            <person name="Augelletti F."/>
        </authorList>
    </citation>
    <scope>NUCLEOTIDE SEQUENCE [LARGE SCALE GENOMIC DNA]</scope>
    <source>
        <strain evidence="4 5">LB 501T</strain>
    </source>
</reference>
<gene>
    <name evidence="4" type="ORF">EXE63_03905</name>
</gene>
<evidence type="ECO:0000313" key="4">
    <source>
        <dbReference type="EMBL" id="QIV80145.1"/>
    </source>
</evidence>
<dbReference type="Gene3D" id="3.40.50.1820">
    <property type="entry name" value="alpha/beta hydrolase"/>
    <property type="match status" value="1"/>
</dbReference>
<evidence type="ECO:0000259" key="3">
    <source>
        <dbReference type="Pfam" id="PF07859"/>
    </source>
</evidence>
<dbReference type="AlphaFoldDB" id="A0A6H0S1F1"/>
<name>A0A6H0S1F1_9MYCO</name>
<comment type="similarity">
    <text evidence="1">Belongs to the 'GDXG' lipolytic enzyme family.</text>
</comment>
<accession>A0A6H0S1F1</accession>
<dbReference type="PANTHER" id="PTHR23025">
    <property type="entry name" value="TRIACYLGLYCEROL LIPASE"/>
    <property type="match status" value="1"/>
</dbReference>
<dbReference type="GO" id="GO:0004806">
    <property type="term" value="F:triacylglycerol lipase activity"/>
    <property type="evidence" value="ECO:0007669"/>
    <property type="project" value="TreeGrafter"/>
</dbReference>
<dbReference type="GO" id="GO:0005829">
    <property type="term" value="C:cytosol"/>
    <property type="evidence" value="ECO:0007669"/>
    <property type="project" value="TreeGrafter"/>
</dbReference>
<evidence type="ECO:0000256" key="2">
    <source>
        <dbReference type="ARBA" id="ARBA00022801"/>
    </source>
</evidence>
<keyword evidence="5" id="KW-1185">Reference proteome</keyword>
<evidence type="ECO:0000313" key="5">
    <source>
        <dbReference type="Proteomes" id="UP000501849"/>
    </source>
</evidence>
<dbReference type="InterPro" id="IPR013094">
    <property type="entry name" value="AB_hydrolase_3"/>
</dbReference>
<proteinExistence type="inferred from homology"/>
<dbReference type="InterPro" id="IPR002168">
    <property type="entry name" value="Lipase_GDXG_HIS_AS"/>
</dbReference>
<dbReference type="PROSITE" id="PS01173">
    <property type="entry name" value="LIPASE_GDXG_HIS"/>
    <property type="match status" value="1"/>
</dbReference>
<dbReference type="EMBL" id="CP038799">
    <property type="protein sequence ID" value="QIV80145.1"/>
    <property type="molecule type" value="Genomic_DNA"/>
</dbReference>
<dbReference type="FunFam" id="3.40.50.1820:FF:000089">
    <property type="entry name" value="Alpha/beta hydrolase"/>
    <property type="match status" value="1"/>
</dbReference>
<protein>
    <submittedName>
        <fullName evidence="4">Alpha/beta hydrolase</fullName>
    </submittedName>
</protein>
<keyword evidence="2 4" id="KW-0378">Hydrolase</keyword>
<dbReference type="GO" id="GO:0004771">
    <property type="term" value="F:sterol ester esterase activity"/>
    <property type="evidence" value="ECO:0007669"/>
    <property type="project" value="TreeGrafter"/>
</dbReference>
<dbReference type="Pfam" id="PF07859">
    <property type="entry name" value="Abhydrolase_3"/>
    <property type="match status" value="1"/>
</dbReference>
<dbReference type="Proteomes" id="UP000501849">
    <property type="component" value="Chromosome"/>
</dbReference>
<dbReference type="SUPFAM" id="SSF53474">
    <property type="entry name" value="alpha/beta-Hydrolases"/>
    <property type="match status" value="1"/>
</dbReference>
<sequence>MTQSLPARQNPSPFRLKFANVASRLSLPVMARIPDPVKRVLLGRRSVTIEGNTLDTTLQLMLNAQRVSGVGGLVASDDVVVARKQLDSVAAALSTPVVVPVRDFTIPGPAGELTVRHYAAEPGAPLLVFLHGGGFVVGSLGTHDGLCRRICHDSGVHVLSVDYRLAPEHKAPAAGEDCIAAYRWAVEHADELGADPHRVAVGGDSAGGNLAAVVTQAARDSGVALPVLQLLIYPMVDPGGETVSRTLFADGYFLTKADIDWFNHHYIGGADISPTDIRVAPLRATDLSGLSPALVLTAGFDPLRDEGAAYAGALAAAGVPVDLREYGSLTHGFANFFPLGGGSEVALTDLTSALRAHLSR</sequence>
<dbReference type="GO" id="GO:0019433">
    <property type="term" value="P:triglyceride catabolic process"/>
    <property type="evidence" value="ECO:0007669"/>
    <property type="project" value="TreeGrafter"/>
</dbReference>
<dbReference type="KEGG" id="mfre:EXE63_03905"/>
<dbReference type="InterPro" id="IPR029058">
    <property type="entry name" value="AB_hydrolase_fold"/>
</dbReference>
<dbReference type="PANTHER" id="PTHR23025:SF4">
    <property type="entry name" value="ALPHA_BETA HYDROLASE FOLD-3 DOMAIN-CONTAINING PROTEIN"/>
    <property type="match status" value="1"/>
</dbReference>
<dbReference type="RefSeq" id="WP_168140879.1">
    <property type="nucleotide sequence ID" value="NZ_CBCSDT010000012.1"/>
</dbReference>
<evidence type="ECO:0000256" key="1">
    <source>
        <dbReference type="ARBA" id="ARBA00010515"/>
    </source>
</evidence>
<feature type="domain" description="Alpha/beta hydrolase fold-3" evidence="3">
    <location>
        <begin position="127"/>
        <end position="334"/>
    </location>
</feature>